<evidence type="ECO:0000313" key="5">
    <source>
        <dbReference type="EMBL" id="RXI05100.1"/>
    </source>
</evidence>
<evidence type="ECO:0000256" key="2">
    <source>
        <dbReference type="SAM" id="Coils"/>
    </source>
</evidence>
<dbReference type="PANTHER" id="PTHR46236">
    <property type="entry name" value="TRAF-LIKE SUPERFAMILY PROTEIN"/>
    <property type="match status" value="1"/>
</dbReference>
<gene>
    <name evidence="5" type="ORF">DVH24_006357</name>
</gene>
<feature type="domain" description="MATH" evidence="4">
    <location>
        <begin position="14"/>
        <end position="145"/>
    </location>
</feature>
<proteinExistence type="predicted"/>
<feature type="compositionally biased region" description="Polar residues" evidence="3">
    <location>
        <begin position="550"/>
        <end position="576"/>
    </location>
</feature>
<dbReference type="InterPro" id="IPR008974">
    <property type="entry name" value="TRAF-like"/>
</dbReference>
<feature type="coiled-coil region" evidence="2">
    <location>
        <begin position="332"/>
        <end position="359"/>
    </location>
</feature>
<evidence type="ECO:0000259" key="4">
    <source>
        <dbReference type="PROSITE" id="PS50144"/>
    </source>
</evidence>
<comment type="caution">
    <text evidence="5">The sequence shown here is derived from an EMBL/GenBank/DDBJ whole genome shotgun (WGS) entry which is preliminary data.</text>
</comment>
<dbReference type="Gene3D" id="2.60.210.10">
    <property type="entry name" value="Apoptosis, Tumor Necrosis Factor Receptor Associated Protein 2, Chain A"/>
    <property type="match status" value="2"/>
</dbReference>
<organism evidence="5 6">
    <name type="scientific">Malus domestica</name>
    <name type="common">Apple</name>
    <name type="synonym">Pyrus malus</name>
    <dbReference type="NCBI Taxonomy" id="3750"/>
    <lineage>
        <taxon>Eukaryota</taxon>
        <taxon>Viridiplantae</taxon>
        <taxon>Streptophyta</taxon>
        <taxon>Embryophyta</taxon>
        <taxon>Tracheophyta</taxon>
        <taxon>Spermatophyta</taxon>
        <taxon>Magnoliopsida</taxon>
        <taxon>eudicotyledons</taxon>
        <taxon>Gunneridae</taxon>
        <taxon>Pentapetalae</taxon>
        <taxon>rosids</taxon>
        <taxon>fabids</taxon>
        <taxon>Rosales</taxon>
        <taxon>Rosaceae</taxon>
        <taxon>Amygdaloideae</taxon>
        <taxon>Maleae</taxon>
        <taxon>Malus</taxon>
    </lineage>
</organism>
<name>A0A498K9W7_MALDO</name>
<keyword evidence="1 2" id="KW-0175">Coiled coil</keyword>
<dbReference type="Pfam" id="PF22486">
    <property type="entry name" value="MATH_2"/>
    <property type="match status" value="2"/>
</dbReference>
<feature type="region of interest" description="Disordered" evidence="3">
    <location>
        <begin position="550"/>
        <end position="608"/>
    </location>
</feature>
<feature type="domain" description="MATH" evidence="4">
    <location>
        <begin position="408"/>
        <end position="542"/>
    </location>
</feature>
<dbReference type="CDD" id="cd00121">
    <property type="entry name" value="MATH"/>
    <property type="match status" value="2"/>
</dbReference>
<accession>A0A498K9W7</accession>
<evidence type="ECO:0000256" key="1">
    <source>
        <dbReference type="ARBA" id="ARBA00023054"/>
    </source>
</evidence>
<reference evidence="5 6" key="1">
    <citation type="submission" date="2018-10" db="EMBL/GenBank/DDBJ databases">
        <title>A high-quality apple genome assembly.</title>
        <authorList>
            <person name="Hu J."/>
        </authorList>
    </citation>
    <scope>NUCLEOTIDE SEQUENCE [LARGE SCALE GENOMIC DNA]</scope>
    <source>
        <strain evidence="6">cv. HFTH1</strain>
        <tissue evidence="5">Young leaf</tissue>
    </source>
</reference>
<dbReference type="SMART" id="SM00061">
    <property type="entry name" value="MATH"/>
    <property type="match status" value="2"/>
</dbReference>
<dbReference type="Proteomes" id="UP000290289">
    <property type="component" value="Chromosome 2"/>
</dbReference>
<protein>
    <recommendedName>
        <fullName evidence="4">MATH domain-containing protein</fullName>
    </recommendedName>
</protein>
<dbReference type="PANTHER" id="PTHR46236:SF35">
    <property type="entry name" value="MATH DOMAIN-CONTAINING PROTEIN"/>
    <property type="match status" value="1"/>
</dbReference>
<evidence type="ECO:0000313" key="6">
    <source>
        <dbReference type="Proteomes" id="UP000290289"/>
    </source>
</evidence>
<keyword evidence="6" id="KW-1185">Reference proteome</keyword>
<dbReference type="PROSITE" id="PS50144">
    <property type="entry name" value="MATH"/>
    <property type="match status" value="2"/>
</dbReference>
<dbReference type="EMBL" id="RDQH01000328">
    <property type="protein sequence ID" value="RXI05100.1"/>
    <property type="molecule type" value="Genomic_DNA"/>
</dbReference>
<dbReference type="AlphaFoldDB" id="A0A498K9W7"/>
<dbReference type="STRING" id="3750.A0A498K9W7"/>
<sequence>MEKIREGNQNQLVSGTLKWRIENFSKMDKEKLYSQVFVVGGSKRMLLCQGWKDTNLAEQLSLYLGVGDVSTLPKEWSRFAHFSMTLVNQLDTKNSKTWPPKGSVPQEFNEINSEWGFTSFMPISELYDKSAGYLVNDVCIVEANLNFPIKVEHQGTGISATIEFSYVNHEQALTSSAEPNAPCSELLFAPFQDAQGSGQVHTEPPVASPTDPSLARALGEVPNTTIEELVDFRGLGQIEKVFVPLLEGVCNSHPELIVCMHKRSQKYSECAFTALGRLLHFLKTTKVKDMTLDACNRLELLWEELESFKFDLAWLKPHVESAFDMTRFVHKAGRLKRLRDDVEALANELKRRRAALAATTIDHAVVKKHLTKAEQDINGIDMDGPLGEEKPDLRTRMNIKKAGEEIVSETFTWLIENFSKLQTGKNYSDVFTIAGFKCSSKRMLIWPKGNKVKSEMQFSVYLCAPIASTLEPGWARSADFSLSVVNQLDSTKTITKVTKGCIKEFKENSREWGFKSFMPLSELYDISAGSLVNDTCIVEAKLNVSIKTGDQGSNVSASLEHSGKELSTVNSVQAADSSPAAKTPRSEFQHTPSSEKVCTTPADDGPTDPSLVKELGEVPTNLTGELMEFRGLGQIKKAFVPLLEEVCSLHPSLIECLHKRNRKVVECAFTALGGVLHFLKTARVKDMTKDGSALLQSLWEDVQMFTFDLAWLEPHVRSALAMKQHLERARRVKRLREDMDLLGNELKRKRAAIAITEVDFKETKRDLEKEEEGFVAIDIDSQLGYGTH</sequence>
<dbReference type="InterPro" id="IPR002083">
    <property type="entry name" value="MATH/TRAF_dom"/>
</dbReference>
<evidence type="ECO:0000256" key="3">
    <source>
        <dbReference type="SAM" id="MobiDB-lite"/>
    </source>
</evidence>
<dbReference type="SUPFAM" id="SSF49599">
    <property type="entry name" value="TRAF domain-like"/>
    <property type="match status" value="2"/>
</dbReference>
<dbReference type="InterPro" id="IPR050804">
    <property type="entry name" value="MCC"/>
</dbReference>